<accession>A0AAW1LW39</accession>
<evidence type="ECO:0008006" key="3">
    <source>
        <dbReference type="Google" id="ProtNLM"/>
    </source>
</evidence>
<name>A0AAW1LW39_POPJA</name>
<evidence type="ECO:0000313" key="1">
    <source>
        <dbReference type="EMBL" id="KAK9738258.1"/>
    </source>
</evidence>
<keyword evidence="2" id="KW-1185">Reference proteome</keyword>
<proteinExistence type="predicted"/>
<evidence type="ECO:0000313" key="2">
    <source>
        <dbReference type="Proteomes" id="UP001458880"/>
    </source>
</evidence>
<dbReference type="AlphaFoldDB" id="A0AAW1LW39"/>
<sequence>MRKAAKVISIDTWHRRFGHVHTEADPKTPEEALSRTESDKWYKAMEEEIRNINRNQAWEIIKRPVNETIIGSKWVFKTKKNQNGYCNAFNSAPSEGILQELKKRRFSPYLYNMVESYLEGRTGRNSAGAEEEEILAISVQHGGKLSGR</sequence>
<dbReference type="Proteomes" id="UP001458880">
    <property type="component" value="Unassembled WGS sequence"/>
</dbReference>
<gene>
    <name evidence="1" type="ORF">QE152_g10025</name>
</gene>
<organism evidence="1 2">
    <name type="scientific">Popillia japonica</name>
    <name type="common">Japanese beetle</name>
    <dbReference type="NCBI Taxonomy" id="7064"/>
    <lineage>
        <taxon>Eukaryota</taxon>
        <taxon>Metazoa</taxon>
        <taxon>Ecdysozoa</taxon>
        <taxon>Arthropoda</taxon>
        <taxon>Hexapoda</taxon>
        <taxon>Insecta</taxon>
        <taxon>Pterygota</taxon>
        <taxon>Neoptera</taxon>
        <taxon>Endopterygota</taxon>
        <taxon>Coleoptera</taxon>
        <taxon>Polyphaga</taxon>
        <taxon>Scarabaeiformia</taxon>
        <taxon>Scarabaeidae</taxon>
        <taxon>Rutelinae</taxon>
        <taxon>Popillia</taxon>
    </lineage>
</organism>
<dbReference type="EMBL" id="JASPKY010000088">
    <property type="protein sequence ID" value="KAK9738258.1"/>
    <property type="molecule type" value="Genomic_DNA"/>
</dbReference>
<comment type="caution">
    <text evidence="1">The sequence shown here is derived from an EMBL/GenBank/DDBJ whole genome shotgun (WGS) entry which is preliminary data.</text>
</comment>
<protein>
    <recommendedName>
        <fullName evidence="3">Polyprotein</fullName>
    </recommendedName>
</protein>
<reference evidence="1 2" key="1">
    <citation type="journal article" date="2024" name="BMC Genomics">
        <title>De novo assembly and annotation of Popillia japonica's genome with initial clues to its potential as an invasive pest.</title>
        <authorList>
            <person name="Cucini C."/>
            <person name="Boschi S."/>
            <person name="Funari R."/>
            <person name="Cardaioli E."/>
            <person name="Iannotti N."/>
            <person name="Marturano G."/>
            <person name="Paoli F."/>
            <person name="Bruttini M."/>
            <person name="Carapelli A."/>
            <person name="Frati F."/>
            <person name="Nardi F."/>
        </authorList>
    </citation>
    <scope>NUCLEOTIDE SEQUENCE [LARGE SCALE GENOMIC DNA]</scope>
    <source>
        <strain evidence="1">DMR45628</strain>
    </source>
</reference>